<evidence type="ECO:0000313" key="3">
    <source>
        <dbReference type="Proteomes" id="UP001225316"/>
    </source>
</evidence>
<feature type="region of interest" description="Disordered" evidence="1">
    <location>
        <begin position="72"/>
        <end position="97"/>
    </location>
</feature>
<protein>
    <submittedName>
        <fullName evidence="2">Uncharacterized protein</fullName>
    </submittedName>
</protein>
<dbReference type="Proteomes" id="UP001225316">
    <property type="component" value="Unassembled WGS sequence"/>
</dbReference>
<organism evidence="2 3">
    <name type="scientific">Thalassobacterium maritimum</name>
    <dbReference type="NCBI Taxonomy" id="3041265"/>
    <lineage>
        <taxon>Bacteria</taxon>
        <taxon>Pseudomonadati</taxon>
        <taxon>Verrucomicrobiota</taxon>
        <taxon>Opitutia</taxon>
        <taxon>Puniceicoccales</taxon>
        <taxon>Coraliomargaritaceae</taxon>
        <taxon>Thalassobacterium</taxon>
    </lineage>
</organism>
<dbReference type="EMBL" id="JARXHW010000002">
    <property type="protein sequence ID" value="MDQ8206209.1"/>
    <property type="molecule type" value="Genomic_DNA"/>
</dbReference>
<keyword evidence="3" id="KW-1185">Reference proteome</keyword>
<comment type="caution">
    <text evidence="2">The sequence shown here is derived from an EMBL/GenBank/DDBJ whole genome shotgun (WGS) entry which is preliminary data.</text>
</comment>
<evidence type="ECO:0000256" key="1">
    <source>
        <dbReference type="SAM" id="MobiDB-lite"/>
    </source>
</evidence>
<evidence type="ECO:0000313" key="2">
    <source>
        <dbReference type="EMBL" id="MDQ8206209.1"/>
    </source>
</evidence>
<accession>A0ABU1APX0</accession>
<name>A0ABU1APX0_9BACT</name>
<sequence>MPSDFDRLATVKQYLRRKFDAAQLRAKADDIFDLATEEVTITSQGFEGGTSAGQISFPKILLLQAIEELIAEKDPDNTPSAPGGSIHPDFSQRSIST</sequence>
<proteinExistence type="predicted"/>
<dbReference type="RefSeq" id="WP_308948216.1">
    <property type="nucleotide sequence ID" value="NZ_JARXHW010000002.1"/>
</dbReference>
<reference evidence="2 3" key="1">
    <citation type="submission" date="2023-04" db="EMBL/GenBank/DDBJ databases">
        <title>A novel bacteria isolated from coastal sediment.</title>
        <authorList>
            <person name="Liu X.-J."/>
            <person name="Du Z.-J."/>
        </authorList>
    </citation>
    <scope>NUCLEOTIDE SEQUENCE [LARGE SCALE GENOMIC DNA]</scope>
    <source>
        <strain evidence="2 3">SDUM461003</strain>
    </source>
</reference>
<gene>
    <name evidence="2" type="ORF">QEH52_01715</name>
</gene>